<name>D8PXL8_SCHCM</name>
<proteinExistence type="predicted"/>
<evidence type="ECO:0000313" key="2">
    <source>
        <dbReference type="Proteomes" id="UP000007431"/>
    </source>
</evidence>
<accession>D8PXL8</accession>
<protein>
    <recommendedName>
        <fullName evidence="3">F-box domain-containing protein</fullName>
    </recommendedName>
</protein>
<dbReference type="OMA" id="ETIWNDY"/>
<feature type="non-terminal residue" evidence="1">
    <location>
        <position position="408"/>
    </location>
</feature>
<dbReference type="AlphaFoldDB" id="D8PXL8"/>
<dbReference type="GeneID" id="9586564"/>
<dbReference type="VEuPathDB" id="FungiDB:SCHCODRAFT_02685869"/>
<dbReference type="KEGG" id="scm:SCHCO_02685869"/>
<evidence type="ECO:0000313" key="1">
    <source>
        <dbReference type="EMBL" id="EFI99099.1"/>
    </source>
</evidence>
<dbReference type="OrthoDB" id="3249706at2759"/>
<evidence type="ECO:0008006" key="3">
    <source>
        <dbReference type="Google" id="ProtNLM"/>
    </source>
</evidence>
<sequence length="408" mass="45884">MDYEANDLSRALLTSNATPLVITRVCMLWQQIALRTPFLWAHLSMGPCRGRTHYRLAHLFIERAMGHDLYVHYDEDVQRGSLSSEHCPCALDIISQNIEQIKTLELVMISEESLARFVTSVSRAAASRSPLTRFEVSTQFDYPASTTILRALPNICNAPNVRDIRWSGAVFPEDVFPWQQIVCLRLSECLLSPRQVLRSIVNAPALRDFSACVTEAEVRNDRLVRYAAVHTETLKSLALDCDGALDVLFHSLHVPRLRSLQLRPLPYLSTWAPHKAADWPFRDINVLHIFLSRLQDGLEHFLLFDGGSTFDERALLRIIEMPQASTLIDLHVSQVSGGVGDAVFVKLTPRRGAVPLLPHLERLSMCACATSLNTISRMLNARRLLDYPLSEIALGHALGNLSPLDYRS</sequence>
<keyword evidence="2" id="KW-1185">Reference proteome</keyword>
<organism evidence="2">
    <name type="scientific">Schizophyllum commune (strain H4-8 / FGSC 9210)</name>
    <name type="common">Split gill fungus</name>
    <dbReference type="NCBI Taxonomy" id="578458"/>
    <lineage>
        <taxon>Eukaryota</taxon>
        <taxon>Fungi</taxon>
        <taxon>Dikarya</taxon>
        <taxon>Basidiomycota</taxon>
        <taxon>Agaricomycotina</taxon>
        <taxon>Agaricomycetes</taxon>
        <taxon>Agaricomycetidae</taxon>
        <taxon>Agaricales</taxon>
        <taxon>Schizophyllaceae</taxon>
        <taxon>Schizophyllum</taxon>
    </lineage>
</organism>
<gene>
    <name evidence="1" type="ORF">SCHCODRAFT_107222</name>
</gene>
<reference evidence="1 2" key="1">
    <citation type="journal article" date="2010" name="Nat. Biotechnol.">
        <title>Genome sequence of the model mushroom Schizophyllum commune.</title>
        <authorList>
            <person name="Ohm R.A."/>
            <person name="de Jong J.F."/>
            <person name="Lugones L.G."/>
            <person name="Aerts A."/>
            <person name="Kothe E."/>
            <person name="Stajich J.E."/>
            <person name="de Vries R.P."/>
            <person name="Record E."/>
            <person name="Levasseur A."/>
            <person name="Baker S.E."/>
            <person name="Bartholomew K.A."/>
            <person name="Coutinho P.M."/>
            <person name="Erdmann S."/>
            <person name="Fowler T.J."/>
            <person name="Gathman A.C."/>
            <person name="Lombard V."/>
            <person name="Henrissat B."/>
            <person name="Knabe N."/>
            <person name="Kuees U."/>
            <person name="Lilly W.W."/>
            <person name="Lindquist E."/>
            <person name="Lucas S."/>
            <person name="Magnuson J.K."/>
            <person name="Piumi F."/>
            <person name="Raudaskoski M."/>
            <person name="Salamov A."/>
            <person name="Schmutz J."/>
            <person name="Schwarze F.W.M.R."/>
            <person name="vanKuyk P.A."/>
            <person name="Horton J.S."/>
            <person name="Grigoriev I.V."/>
            <person name="Woesten H.A.B."/>
        </authorList>
    </citation>
    <scope>NUCLEOTIDE SEQUENCE [LARGE SCALE GENOMIC DNA]</scope>
    <source>
        <strain evidence="2">H4-8 / FGSC 9210</strain>
    </source>
</reference>
<dbReference type="EMBL" id="GL377304">
    <property type="protein sequence ID" value="EFI99099.1"/>
    <property type="molecule type" value="Genomic_DNA"/>
</dbReference>
<dbReference type="HOGENOM" id="CLU_031653_0_0_1"/>
<dbReference type="Proteomes" id="UP000007431">
    <property type="component" value="Unassembled WGS sequence"/>
</dbReference>
<dbReference type="InParanoid" id="D8PXL8"/>